<evidence type="ECO:0000313" key="2">
    <source>
        <dbReference type="EMBL" id="SIT97713.1"/>
    </source>
</evidence>
<dbReference type="InterPro" id="IPR045747">
    <property type="entry name" value="CRISPR-assoc_prot_Cas6_N_sf"/>
</dbReference>
<dbReference type="AlphaFoldDB" id="A0A1U7Q020"/>
<dbReference type="OrthoDB" id="9797488at2"/>
<accession>A0A1U7Q020</accession>
<dbReference type="GO" id="GO:0051607">
    <property type="term" value="P:defense response to virus"/>
    <property type="evidence" value="ECO:0007669"/>
    <property type="project" value="UniProtKB-KW"/>
</dbReference>
<organism evidence="2 3">
    <name type="scientific">Epilithonimonas bovis DSM 19482</name>
    <dbReference type="NCBI Taxonomy" id="1121284"/>
    <lineage>
        <taxon>Bacteria</taxon>
        <taxon>Pseudomonadati</taxon>
        <taxon>Bacteroidota</taxon>
        <taxon>Flavobacteriia</taxon>
        <taxon>Flavobacteriales</taxon>
        <taxon>Weeksellaceae</taxon>
        <taxon>Chryseobacterium group</taxon>
        <taxon>Epilithonimonas</taxon>
    </lineage>
</organism>
<dbReference type="PANTHER" id="PTHR36984:SF1">
    <property type="entry name" value="CRISPR-ASSOCIATED ENDORIBONUCLEASE CAS6 1"/>
    <property type="match status" value="1"/>
</dbReference>
<dbReference type="Gene3D" id="3.30.70.1890">
    <property type="match status" value="1"/>
</dbReference>
<dbReference type="Pfam" id="PF21350">
    <property type="entry name" value="Cas6_I-A"/>
    <property type="match status" value="1"/>
</dbReference>
<name>A0A1U7Q020_9FLAO</name>
<proteinExistence type="predicted"/>
<dbReference type="EMBL" id="FTPU01000029">
    <property type="protein sequence ID" value="SIT97713.1"/>
    <property type="molecule type" value="Genomic_DNA"/>
</dbReference>
<reference evidence="3" key="1">
    <citation type="submission" date="2016-10" db="EMBL/GenBank/DDBJ databases">
        <authorList>
            <person name="Varghese N."/>
            <person name="Submissions S."/>
        </authorList>
    </citation>
    <scope>NUCLEOTIDE SEQUENCE [LARGE SCALE GENOMIC DNA]</scope>
    <source>
        <strain evidence="3">DSM 19482</strain>
    </source>
</reference>
<keyword evidence="3" id="KW-1185">Reference proteome</keyword>
<evidence type="ECO:0000256" key="1">
    <source>
        <dbReference type="ARBA" id="ARBA00023118"/>
    </source>
</evidence>
<protein>
    <submittedName>
        <fullName evidence="2">CRISPR-associated endoribonuclease Cas6</fullName>
    </submittedName>
</protein>
<dbReference type="STRING" id="1121284.SAMN05660493_02439"/>
<keyword evidence="1" id="KW-0051">Antiviral defense</keyword>
<dbReference type="PANTHER" id="PTHR36984">
    <property type="entry name" value="CRISPR-ASSOCIATED ENDORIBONUCLEASE CAS6 1"/>
    <property type="match status" value="1"/>
</dbReference>
<dbReference type="Proteomes" id="UP000187261">
    <property type="component" value="Unassembled WGS sequence"/>
</dbReference>
<dbReference type="InterPro" id="IPR010156">
    <property type="entry name" value="CRISPR-assoc_prot_Cas6"/>
</dbReference>
<evidence type="ECO:0000313" key="3">
    <source>
        <dbReference type="Proteomes" id="UP000187261"/>
    </source>
</evidence>
<dbReference type="RefSeq" id="WP_076783854.1">
    <property type="nucleotide sequence ID" value="NZ_FTPU01000029.1"/>
</dbReference>
<sequence>MPRFRQLFQSIIPINYQYPLSSAIYKILAKGDTEYAAFLHEKGYGKGLKLFSFSQLNVPFKIQGDRLRLLSNEVEFQVSFHIPEAMENFVKGLFQSETIDIADKKSKVSFKVKSVE</sequence>
<dbReference type="GO" id="GO:0016788">
    <property type="term" value="F:hydrolase activity, acting on ester bonds"/>
    <property type="evidence" value="ECO:0007669"/>
    <property type="project" value="InterPro"/>
</dbReference>
<gene>
    <name evidence="2" type="ORF">SAMN05660493_02439</name>
</gene>
<dbReference type="CDD" id="cd21140">
    <property type="entry name" value="Cas6_I-like"/>
    <property type="match status" value="1"/>
</dbReference>